<evidence type="ECO:0000256" key="4">
    <source>
        <dbReference type="ARBA" id="ARBA00022840"/>
    </source>
</evidence>
<organism evidence="8">
    <name type="scientific">Percolomonas cosmopolitus</name>
    <dbReference type="NCBI Taxonomy" id="63605"/>
    <lineage>
        <taxon>Eukaryota</taxon>
        <taxon>Discoba</taxon>
        <taxon>Heterolobosea</taxon>
        <taxon>Tetramitia</taxon>
        <taxon>Eutetramitia</taxon>
        <taxon>Percolomonadidae</taxon>
        <taxon>Percolomonas</taxon>
    </lineage>
</organism>
<feature type="domain" description="PurM-like C-terminal" evidence="7">
    <location>
        <begin position="126"/>
        <end position="306"/>
    </location>
</feature>
<dbReference type="GO" id="GO:0005737">
    <property type="term" value="C:cytoplasm"/>
    <property type="evidence" value="ECO:0007669"/>
    <property type="project" value="TreeGrafter"/>
</dbReference>
<name>A0A7S1KSI1_9EUKA</name>
<dbReference type="SUPFAM" id="SSF55326">
    <property type="entry name" value="PurM N-terminal domain-like"/>
    <property type="match status" value="1"/>
</dbReference>
<dbReference type="PANTHER" id="PTHR10256:SF0">
    <property type="entry name" value="INACTIVE SELENIDE, WATER DIKINASE-LIKE PROTEIN-RELATED"/>
    <property type="match status" value="1"/>
</dbReference>
<keyword evidence="3" id="KW-0418">Kinase</keyword>
<dbReference type="NCBIfam" id="TIGR00476">
    <property type="entry name" value="selD"/>
    <property type="match status" value="1"/>
</dbReference>
<dbReference type="GO" id="GO:0016260">
    <property type="term" value="P:selenocysteine biosynthetic process"/>
    <property type="evidence" value="ECO:0007669"/>
    <property type="project" value="TreeGrafter"/>
</dbReference>
<evidence type="ECO:0000256" key="3">
    <source>
        <dbReference type="ARBA" id="ARBA00022777"/>
    </source>
</evidence>
<dbReference type="SUPFAM" id="SSF56042">
    <property type="entry name" value="PurM C-terminal domain-like"/>
    <property type="match status" value="1"/>
</dbReference>
<dbReference type="GO" id="GO:0004756">
    <property type="term" value="F:selenide, water dikinase activity"/>
    <property type="evidence" value="ECO:0007669"/>
    <property type="project" value="TreeGrafter"/>
</dbReference>
<dbReference type="AlphaFoldDB" id="A0A7S1KSI1"/>
<proteinExistence type="predicted"/>
<feature type="domain" description="PurM-like N-terminal" evidence="6">
    <location>
        <begin position="12"/>
        <end position="102"/>
    </location>
</feature>
<dbReference type="Gene3D" id="3.30.1330.10">
    <property type="entry name" value="PurM-like, N-terminal domain"/>
    <property type="match status" value="1"/>
</dbReference>
<keyword evidence="2" id="KW-0547">Nucleotide-binding</keyword>
<accession>A0A7S1KSI1</accession>
<gene>
    <name evidence="8" type="ORF">PCOS0759_LOCUS7436</name>
</gene>
<dbReference type="Pfam" id="PF00586">
    <property type="entry name" value="AIRS"/>
    <property type="match status" value="1"/>
</dbReference>
<evidence type="ECO:0000256" key="5">
    <source>
        <dbReference type="ARBA" id="ARBA00023266"/>
    </source>
</evidence>
<evidence type="ECO:0000259" key="6">
    <source>
        <dbReference type="Pfam" id="PF00586"/>
    </source>
</evidence>
<keyword evidence="1" id="KW-0808">Transferase</keyword>
<dbReference type="Pfam" id="PF02769">
    <property type="entry name" value="AIRS_C"/>
    <property type="match status" value="1"/>
</dbReference>
<dbReference type="Gene3D" id="3.90.650.10">
    <property type="entry name" value="PurM-like C-terminal domain"/>
    <property type="match status" value="1"/>
</dbReference>
<reference evidence="8" key="1">
    <citation type="submission" date="2021-01" db="EMBL/GenBank/DDBJ databases">
        <authorList>
            <person name="Corre E."/>
            <person name="Pelletier E."/>
            <person name="Niang G."/>
            <person name="Scheremetjew M."/>
            <person name="Finn R."/>
            <person name="Kale V."/>
            <person name="Holt S."/>
            <person name="Cochrane G."/>
            <person name="Meng A."/>
            <person name="Brown T."/>
            <person name="Cohen L."/>
        </authorList>
    </citation>
    <scope>NUCLEOTIDE SEQUENCE</scope>
    <source>
        <strain evidence="8">WS</strain>
    </source>
</reference>
<dbReference type="InterPro" id="IPR004536">
    <property type="entry name" value="SPS/SelD"/>
</dbReference>
<dbReference type="InterPro" id="IPR016188">
    <property type="entry name" value="PurM-like_N"/>
</dbReference>
<evidence type="ECO:0000256" key="1">
    <source>
        <dbReference type="ARBA" id="ARBA00022679"/>
    </source>
</evidence>
<dbReference type="GO" id="GO:0005524">
    <property type="term" value="F:ATP binding"/>
    <property type="evidence" value="ECO:0007669"/>
    <property type="project" value="UniProtKB-KW"/>
</dbReference>
<dbReference type="InterPro" id="IPR036921">
    <property type="entry name" value="PurM-like_N_sf"/>
</dbReference>
<keyword evidence="4" id="KW-0067">ATP-binding</keyword>
<evidence type="ECO:0008006" key="9">
    <source>
        <dbReference type="Google" id="ProtNLM"/>
    </source>
</evidence>
<dbReference type="PANTHER" id="PTHR10256">
    <property type="entry name" value="SELENIDE, WATER DIKINASE"/>
    <property type="match status" value="1"/>
</dbReference>
<evidence type="ECO:0000259" key="7">
    <source>
        <dbReference type="Pfam" id="PF02769"/>
    </source>
</evidence>
<dbReference type="InterPro" id="IPR036676">
    <property type="entry name" value="PurM-like_C_sf"/>
</dbReference>
<sequence>MDCSIQPLKRKKGLYQISTTDFFFPLVNDPYVMGKIACANVLSDLYALGVEHCDNMLMLLSSSRKLSSLENDVCLKLIMRGFRDLANEADTQVTGGQTVINEDLLLGGVGMSVCDETEFIRPTKGRPGDVLVLTKPLGTQVAVNFFQWMELEQHQKRWNQCLDANPEKLHEHTARKAYASAMDSMSRLNRNAAKLMHKYKAHGATDVTGFGLLGHAQNMAMNQDEELDFEIHTLPIIDGMTEAENAVNGMFRLLEGYSAETSGGLLAMLPDEESAKAYCEELEQLDGRKAWIIGRIVKGSREARIVDNARIICV</sequence>
<protein>
    <recommendedName>
        <fullName evidence="9">Selenide, water dikinase</fullName>
    </recommendedName>
</protein>
<dbReference type="FunFam" id="3.90.650.10:FF:000010">
    <property type="entry name" value="Selenide, water dikinase"/>
    <property type="match status" value="1"/>
</dbReference>
<dbReference type="InterPro" id="IPR010918">
    <property type="entry name" value="PurM-like_C_dom"/>
</dbReference>
<keyword evidence="5" id="KW-0711">Selenium</keyword>
<evidence type="ECO:0000313" key="8">
    <source>
        <dbReference type="EMBL" id="CAD9084182.1"/>
    </source>
</evidence>
<evidence type="ECO:0000256" key="2">
    <source>
        <dbReference type="ARBA" id="ARBA00022741"/>
    </source>
</evidence>
<dbReference type="PIRSF" id="PIRSF036407">
    <property type="entry name" value="Selenphspht_syn"/>
    <property type="match status" value="1"/>
</dbReference>
<dbReference type="EMBL" id="HBGD01009016">
    <property type="protein sequence ID" value="CAD9084182.1"/>
    <property type="molecule type" value="Transcribed_RNA"/>
</dbReference>